<evidence type="ECO:0000256" key="3">
    <source>
        <dbReference type="ARBA" id="ARBA00011245"/>
    </source>
</evidence>
<dbReference type="InterPro" id="IPR001375">
    <property type="entry name" value="Peptidase_S9_cat"/>
</dbReference>
<dbReference type="GO" id="GO:0070012">
    <property type="term" value="F:oligopeptidase activity"/>
    <property type="evidence" value="ECO:0007669"/>
    <property type="project" value="TreeGrafter"/>
</dbReference>
<dbReference type="FunFam" id="2.130.10.120:FF:000001">
    <property type="entry name" value="Prolyl endopeptidase"/>
    <property type="match status" value="1"/>
</dbReference>
<dbReference type="Proteomes" id="UP000765509">
    <property type="component" value="Unassembled WGS sequence"/>
</dbReference>
<evidence type="ECO:0000256" key="5">
    <source>
        <dbReference type="ARBA" id="ARBA00022801"/>
    </source>
</evidence>
<dbReference type="InterPro" id="IPR051167">
    <property type="entry name" value="Prolyl_oligopep/macrocyclase"/>
</dbReference>
<comment type="similarity">
    <text evidence="2 7">Belongs to the peptidase S9A family.</text>
</comment>
<dbReference type="SUPFAM" id="SSF50993">
    <property type="entry name" value="Peptidase/esterase 'gauge' domain"/>
    <property type="match status" value="1"/>
</dbReference>
<evidence type="ECO:0000313" key="12">
    <source>
        <dbReference type="Proteomes" id="UP000765509"/>
    </source>
</evidence>
<evidence type="ECO:0000313" key="11">
    <source>
        <dbReference type="EMBL" id="MBW0493637.1"/>
    </source>
</evidence>
<reference evidence="11" key="1">
    <citation type="submission" date="2021-03" db="EMBL/GenBank/DDBJ databases">
        <title>Draft genome sequence of rust myrtle Austropuccinia psidii MF-1, a brazilian biotype.</title>
        <authorList>
            <person name="Quecine M.C."/>
            <person name="Pachon D.M.R."/>
            <person name="Bonatelli M.L."/>
            <person name="Correr F.H."/>
            <person name="Franceschini L.M."/>
            <person name="Leite T.F."/>
            <person name="Margarido G.R.A."/>
            <person name="Almeida C.A."/>
            <person name="Ferrarezi J.A."/>
            <person name="Labate C.A."/>
        </authorList>
    </citation>
    <scope>NUCLEOTIDE SEQUENCE</scope>
    <source>
        <strain evidence="11">MF-1</strain>
    </source>
</reference>
<dbReference type="PRINTS" id="PR00862">
    <property type="entry name" value="PROLIGOPTASE"/>
</dbReference>
<accession>A0A9Q3D4G0</accession>
<dbReference type="AlphaFoldDB" id="A0A9Q3D4G0"/>
<dbReference type="EMBL" id="AVOT02012162">
    <property type="protein sequence ID" value="MBW0493637.1"/>
    <property type="molecule type" value="Genomic_DNA"/>
</dbReference>
<feature type="region of interest" description="Disordered" evidence="8">
    <location>
        <begin position="47"/>
        <end position="81"/>
    </location>
</feature>
<comment type="caution">
    <text evidence="11">The sequence shown here is derived from an EMBL/GenBank/DDBJ whole genome shotgun (WGS) entry which is preliminary data.</text>
</comment>
<keyword evidence="6 7" id="KW-0720">Serine protease</keyword>
<feature type="region of interest" description="Disordered" evidence="8">
    <location>
        <begin position="237"/>
        <end position="256"/>
    </location>
</feature>
<keyword evidence="12" id="KW-1185">Reference proteome</keyword>
<dbReference type="FunFam" id="3.40.50.1820:FF:000005">
    <property type="entry name" value="Prolyl endopeptidase"/>
    <property type="match status" value="1"/>
</dbReference>
<feature type="domain" description="Peptidase S9 prolyl oligopeptidase catalytic" evidence="9">
    <location>
        <begin position="590"/>
        <end position="794"/>
    </location>
</feature>
<comment type="catalytic activity">
    <reaction evidence="1">
        <text>Hydrolysis of Pro-|-Xaa &gt;&gt; Ala-|-Xaa in oligopeptides.</text>
        <dbReference type="EC" id="3.4.21.26"/>
    </reaction>
</comment>
<dbReference type="PANTHER" id="PTHR42881:SF2">
    <property type="entry name" value="PROLYL ENDOPEPTIDASE"/>
    <property type="match status" value="1"/>
</dbReference>
<evidence type="ECO:0000256" key="8">
    <source>
        <dbReference type="SAM" id="MobiDB-lite"/>
    </source>
</evidence>
<evidence type="ECO:0000256" key="4">
    <source>
        <dbReference type="ARBA" id="ARBA00022670"/>
    </source>
</evidence>
<organism evidence="11 12">
    <name type="scientific">Austropuccinia psidii MF-1</name>
    <dbReference type="NCBI Taxonomy" id="1389203"/>
    <lineage>
        <taxon>Eukaryota</taxon>
        <taxon>Fungi</taxon>
        <taxon>Dikarya</taxon>
        <taxon>Basidiomycota</taxon>
        <taxon>Pucciniomycotina</taxon>
        <taxon>Pucciniomycetes</taxon>
        <taxon>Pucciniales</taxon>
        <taxon>Sphaerophragmiaceae</taxon>
        <taxon>Austropuccinia</taxon>
    </lineage>
</organism>
<dbReference type="Gene3D" id="3.40.50.1820">
    <property type="entry name" value="alpha/beta hydrolase"/>
    <property type="match status" value="1"/>
</dbReference>
<evidence type="ECO:0000256" key="6">
    <source>
        <dbReference type="ARBA" id="ARBA00022825"/>
    </source>
</evidence>
<dbReference type="InterPro" id="IPR002470">
    <property type="entry name" value="Peptidase_S9A"/>
</dbReference>
<name>A0A9Q3D4G0_9BASI</name>
<comment type="subunit">
    <text evidence="3">Monomer.</text>
</comment>
<evidence type="ECO:0000259" key="10">
    <source>
        <dbReference type="Pfam" id="PF02897"/>
    </source>
</evidence>
<protein>
    <recommendedName>
        <fullName evidence="7">Prolyl endopeptidase</fullName>
        <ecNumber evidence="7">3.4.21.-</ecNumber>
    </recommendedName>
</protein>
<evidence type="ECO:0000256" key="1">
    <source>
        <dbReference type="ARBA" id="ARBA00001070"/>
    </source>
</evidence>
<dbReference type="PROSITE" id="PS00708">
    <property type="entry name" value="PRO_ENDOPEP_SER"/>
    <property type="match status" value="1"/>
</dbReference>
<feature type="domain" description="Peptidase S9A N-terminal" evidence="10">
    <location>
        <begin position="69"/>
        <end position="515"/>
    </location>
</feature>
<evidence type="ECO:0000259" key="9">
    <source>
        <dbReference type="Pfam" id="PF00326"/>
    </source>
</evidence>
<dbReference type="InterPro" id="IPR023302">
    <property type="entry name" value="Pept_S9A_N"/>
</dbReference>
<dbReference type="Pfam" id="PF02897">
    <property type="entry name" value="Peptidase_S9_N"/>
    <property type="match status" value="1"/>
</dbReference>
<dbReference type="InterPro" id="IPR002471">
    <property type="entry name" value="Pept_S9_AS"/>
</dbReference>
<dbReference type="InterPro" id="IPR029058">
    <property type="entry name" value="AB_hydrolase_fold"/>
</dbReference>
<evidence type="ECO:0000256" key="2">
    <source>
        <dbReference type="ARBA" id="ARBA00005228"/>
    </source>
</evidence>
<evidence type="ECO:0000256" key="7">
    <source>
        <dbReference type="RuleBase" id="RU368024"/>
    </source>
</evidence>
<dbReference type="GO" id="GO:0005829">
    <property type="term" value="C:cytosol"/>
    <property type="evidence" value="ECO:0007669"/>
    <property type="project" value="TreeGrafter"/>
</dbReference>
<dbReference type="SUPFAM" id="SSF53474">
    <property type="entry name" value="alpha/beta-Hydrolases"/>
    <property type="match status" value="1"/>
</dbReference>
<keyword evidence="5 7" id="KW-0378">Hydrolase</keyword>
<dbReference type="GO" id="GO:0004252">
    <property type="term" value="F:serine-type endopeptidase activity"/>
    <property type="evidence" value="ECO:0007669"/>
    <property type="project" value="UniProtKB-UniRule"/>
</dbReference>
<proteinExistence type="inferred from homology"/>
<dbReference type="EC" id="3.4.21.-" evidence="7"/>
<dbReference type="Gene3D" id="2.130.10.120">
    <property type="entry name" value="Prolyl oligopeptidase, N-terminal domain"/>
    <property type="match status" value="1"/>
</dbReference>
<dbReference type="OrthoDB" id="248387at2759"/>
<gene>
    <name evidence="11" type="ORF">O181_033352</name>
</gene>
<keyword evidence="4 7" id="KW-0645">Protease</keyword>
<sequence length="803" mass="90258">MLPVLSRLPNLYSIHRKPIPLKSSITSRLHIILRQISFHPPIAQMPPAPVSEARSEHSARWNPQSTPYPAARRDEASSEVFQSKTNGAVTVPDPYAWLHNPQSQETTKFVADQAAFTKAYLNQYPHRHDLHSAIQKNWDYARFSCHSLQQDGYYYFNFNSGLQSQSLLYRVKKGEEEKALEGLDSKHPGGQLFLDPNLFSTDGTAALQSAAFSHSGSYVAYGVSRSGSDWTTIYVRKTDSPHPKSAEEGGKRGEDPGRLNDVVRFVKFSSPRWLKDDSGFFYQRFPEKIDHGNESDDKAGTETGADLNAMLYFHKLGEPQENDILILKDPDNPSYMWGAEVTKDGRYLVVTTSKDTGRSNRLWIADLKSQPLGSQMKWEKIVDEFGSEYYVAANDGSRLYLVTNKNAPKRKAVTYDLSKPQESFQDLIPEDPEANLETYHPINQNQVVVVYSRHVNDELYLYDLASGKRIKRIGENLIGNCVQLTGRREHDEFFFSITNFLSPGIVYRYQFNQSQGQELTEFRKTQLEGLDSNNFVSKQIFYQSKDGTRIPMFITHLKDFTSDASAPVLQYGYGGFAISITPFFSPTFLTFIAAYGAVLAVPNIRGGGEYGEDWHLAGCFEKKQNVFDDFQYATKYLIENKYTTAKKVTIMGGSNGGLLVAACVNQAPELFGAAVAEVGVLDMLRFHRFTIGRAWTADYGCPDNPVAFDYLVKYSPLHNINPNAEYPALILLTADHDDRVVPLHSLKYAAAVQHALPNNPQPLLLRVDLKAGHGAGKSTEMKIKEAADKLGFVAFSLDLKWKN</sequence>
<dbReference type="GO" id="GO:0006508">
    <property type="term" value="P:proteolysis"/>
    <property type="evidence" value="ECO:0007669"/>
    <property type="project" value="UniProtKB-KW"/>
</dbReference>
<dbReference type="Pfam" id="PF00326">
    <property type="entry name" value="Peptidase_S9"/>
    <property type="match status" value="1"/>
</dbReference>
<dbReference type="PANTHER" id="PTHR42881">
    <property type="entry name" value="PROLYL ENDOPEPTIDASE"/>
    <property type="match status" value="1"/>
</dbReference>